<evidence type="ECO:0000259" key="7">
    <source>
        <dbReference type="PROSITE" id="PS51192"/>
    </source>
</evidence>
<keyword evidence="4 6" id="KW-0067">ATP-binding</keyword>
<dbReference type="AlphaFoldDB" id="A0A8T2V2G7"/>
<sequence>MLEGNGGLSALRALGKALLQSTVFSHAQRSNKWQRSFHSFENPVARKLEAYDATPEAIARAEAAVFEIGKLLLGSKEELRKSLKCAEVHTPNSISIAESSFYSYSLSPFSTKAMSDDFGYKTLTNVQETTIRTILEGNDVVVKGKAGSGKTIAYLLPAVELLLEAWSSSKSCEKDIHSLILCPSRELALQIFTQAQTLLRYHSNFTARVLTGGFRISKERERFQSCPCQMVIATPGRLLDHLEKTEGFKERLGNLKLLILDEADHILDVRFRKTVEDILQFLPLVRQTLLFSTTIPSEIRSISKIALKDGHKCVDMIDIDNSTAHEQVNQKCVVAQMEKHLPVMYAILKEHIHLMPNYKVLVFCVTARVTAFMYQLFKDLGFNCVEIHSKKSQTSRFHTYRDFRDSEGATIMFTSDVSSRGLDYPNVTLVVQIGLPERGGTYINRIGRTGRSGKDGESLLLLAPWEEYFLQKLQNQSIELVPAPDFEFLTEAKISSTLASLDPMLRWHAYRTWLGYYLSLTNLPLSKEKIVEHANSFSSTIGFEKPPLLSRNLIKKMGLRGVKGLTRKRKEV</sequence>
<gene>
    <name evidence="9" type="ORF">KP509_03G099000</name>
</gene>
<dbReference type="GO" id="GO:0003724">
    <property type="term" value="F:RNA helicase activity"/>
    <property type="evidence" value="ECO:0007669"/>
    <property type="project" value="UniProtKB-EC"/>
</dbReference>
<name>A0A8T2V2G7_CERRI</name>
<organism evidence="9 10">
    <name type="scientific">Ceratopteris richardii</name>
    <name type="common">Triangle waterfern</name>
    <dbReference type="NCBI Taxonomy" id="49495"/>
    <lineage>
        <taxon>Eukaryota</taxon>
        <taxon>Viridiplantae</taxon>
        <taxon>Streptophyta</taxon>
        <taxon>Embryophyta</taxon>
        <taxon>Tracheophyta</taxon>
        <taxon>Polypodiopsida</taxon>
        <taxon>Polypodiidae</taxon>
        <taxon>Polypodiales</taxon>
        <taxon>Pteridineae</taxon>
        <taxon>Pteridaceae</taxon>
        <taxon>Parkerioideae</taxon>
        <taxon>Ceratopteris</taxon>
    </lineage>
</organism>
<feature type="domain" description="Helicase C-terminal" evidence="8">
    <location>
        <begin position="347"/>
        <end position="489"/>
    </location>
</feature>
<accession>A0A8T2V2G7</accession>
<dbReference type="EMBL" id="CM035408">
    <property type="protein sequence ID" value="KAH7442681.1"/>
    <property type="molecule type" value="Genomic_DNA"/>
</dbReference>
<keyword evidence="1" id="KW-0150">Chloroplast</keyword>
<evidence type="ECO:0000256" key="5">
    <source>
        <dbReference type="ARBA" id="ARBA00022884"/>
    </source>
</evidence>
<evidence type="ECO:0000313" key="9">
    <source>
        <dbReference type="EMBL" id="KAH7442681.1"/>
    </source>
</evidence>
<dbReference type="CDD" id="cd18787">
    <property type="entry name" value="SF2_C_DEAD"/>
    <property type="match status" value="1"/>
</dbReference>
<dbReference type="Pfam" id="PF00270">
    <property type="entry name" value="DEAD"/>
    <property type="match status" value="1"/>
</dbReference>
<dbReference type="SMART" id="SM00487">
    <property type="entry name" value="DEXDc"/>
    <property type="match status" value="1"/>
</dbReference>
<evidence type="ECO:0000256" key="1">
    <source>
        <dbReference type="ARBA" id="ARBA00022528"/>
    </source>
</evidence>
<comment type="function">
    <text evidence="6">RNA helicase.</text>
</comment>
<evidence type="ECO:0000313" key="10">
    <source>
        <dbReference type="Proteomes" id="UP000825935"/>
    </source>
</evidence>
<dbReference type="Gene3D" id="3.40.50.300">
    <property type="entry name" value="P-loop containing nucleotide triphosphate hydrolases"/>
    <property type="match status" value="2"/>
</dbReference>
<proteinExistence type="inferred from homology"/>
<comment type="similarity">
    <text evidence="6">Belongs to the DEAD box helicase family.</text>
</comment>
<dbReference type="SUPFAM" id="SSF52540">
    <property type="entry name" value="P-loop containing nucleoside triphosphate hydrolases"/>
    <property type="match status" value="1"/>
</dbReference>
<dbReference type="GO" id="GO:0016787">
    <property type="term" value="F:hydrolase activity"/>
    <property type="evidence" value="ECO:0007669"/>
    <property type="project" value="UniProtKB-KW"/>
</dbReference>
<comment type="domain">
    <text evidence="6">The Q motif is unique to and characteristic of the DEAD box family of RNA helicases and controls ATP binding and hydrolysis.</text>
</comment>
<keyword evidence="3 6" id="KW-0378">Hydrolase</keyword>
<dbReference type="InterPro" id="IPR027417">
    <property type="entry name" value="P-loop_NTPase"/>
</dbReference>
<dbReference type="PROSITE" id="PS51192">
    <property type="entry name" value="HELICASE_ATP_BIND_1"/>
    <property type="match status" value="1"/>
</dbReference>
<keyword evidence="2 6" id="KW-0547">Nucleotide-binding</keyword>
<dbReference type="GO" id="GO:0003723">
    <property type="term" value="F:RNA binding"/>
    <property type="evidence" value="ECO:0007669"/>
    <property type="project" value="UniProtKB-UniRule"/>
</dbReference>
<keyword evidence="10" id="KW-1185">Reference proteome</keyword>
<evidence type="ECO:0000256" key="2">
    <source>
        <dbReference type="ARBA" id="ARBA00022741"/>
    </source>
</evidence>
<dbReference type="InterPro" id="IPR014001">
    <property type="entry name" value="Helicase_ATP-bd"/>
</dbReference>
<evidence type="ECO:0000256" key="3">
    <source>
        <dbReference type="ARBA" id="ARBA00022801"/>
    </source>
</evidence>
<keyword evidence="5 6" id="KW-0694">RNA-binding</keyword>
<dbReference type="EC" id="3.6.4.13" evidence="6"/>
<dbReference type="PANTHER" id="PTHR24031">
    <property type="entry name" value="RNA HELICASE"/>
    <property type="match status" value="1"/>
</dbReference>
<protein>
    <recommendedName>
        <fullName evidence="6">ATP-dependent RNA helicase</fullName>
        <ecNumber evidence="6">3.6.4.13</ecNumber>
    </recommendedName>
</protein>
<dbReference type="InterPro" id="IPR011545">
    <property type="entry name" value="DEAD/DEAH_box_helicase_dom"/>
</dbReference>
<dbReference type="Pfam" id="PF00271">
    <property type="entry name" value="Helicase_C"/>
    <property type="match status" value="1"/>
</dbReference>
<evidence type="ECO:0000259" key="8">
    <source>
        <dbReference type="PROSITE" id="PS51194"/>
    </source>
</evidence>
<dbReference type="OrthoDB" id="193716at2759"/>
<feature type="domain" description="Helicase ATP-binding" evidence="7">
    <location>
        <begin position="131"/>
        <end position="313"/>
    </location>
</feature>
<evidence type="ECO:0000256" key="6">
    <source>
        <dbReference type="RuleBase" id="RU365068"/>
    </source>
</evidence>
<dbReference type="OMA" id="KQYVIFH"/>
<reference evidence="9" key="1">
    <citation type="submission" date="2021-08" db="EMBL/GenBank/DDBJ databases">
        <title>WGS assembly of Ceratopteris richardii.</title>
        <authorList>
            <person name="Marchant D.B."/>
            <person name="Chen G."/>
            <person name="Jenkins J."/>
            <person name="Shu S."/>
            <person name="Leebens-Mack J."/>
            <person name="Grimwood J."/>
            <person name="Schmutz J."/>
            <person name="Soltis P."/>
            <person name="Soltis D."/>
            <person name="Chen Z.-H."/>
        </authorList>
    </citation>
    <scope>NUCLEOTIDE SEQUENCE</scope>
    <source>
        <strain evidence="9">Whitten #5841</strain>
        <tissue evidence="9">Leaf</tissue>
    </source>
</reference>
<evidence type="ECO:0000256" key="4">
    <source>
        <dbReference type="ARBA" id="ARBA00022840"/>
    </source>
</evidence>
<dbReference type="Proteomes" id="UP000825935">
    <property type="component" value="Chromosome 3"/>
</dbReference>
<dbReference type="SMART" id="SM00490">
    <property type="entry name" value="HELICc"/>
    <property type="match status" value="1"/>
</dbReference>
<keyword evidence="1" id="KW-0934">Plastid</keyword>
<keyword evidence="6" id="KW-0347">Helicase</keyword>
<comment type="caution">
    <text evidence="9">The sequence shown here is derived from an EMBL/GenBank/DDBJ whole genome shotgun (WGS) entry which is preliminary data.</text>
</comment>
<dbReference type="PROSITE" id="PS51194">
    <property type="entry name" value="HELICASE_CTER"/>
    <property type="match status" value="1"/>
</dbReference>
<dbReference type="InterPro" id="IPR001650">
    <property type="entry name" value="Helicase_C-like"/>
</dbReference>
<comment type="catalytic activity">
    <reaction evidence="6">
        <text>ATP + H2O = ADP + phosphate + H(+)</text>
        <dbReference type="Rhea" id="RHEA:13065"/>
        <dbReference type="ChEBI" id="CHEBI:15377"/>
        <dbReference type="ChEBI" id="CHEBI:15378"/>
        <dbReference type="ChEBI" id="CHEBI:30616"/>
        <dbReference type="ChEBI" id="CHEBI:43474"/>
        <dbReference type="ChEBI" id="CHEBI:456216"/>
        <dbReference type="EC" id="3.6.4.13"/>
    </reaction>
</comment>
<dbReference type="GO" id="GO:0005524">
    <property type="term" value="F:ATP binding"/>
    <property type="evidence" value="ECO:0007669"/>
    <property type="project" value="UniProtKB-UniRule"/>
</dbReference>